<evidence type="ECO:0000259" key="2">
    <source>
        <dbReference type="Pfam" id="PF00668"/>
    </source>
</evidence>
<dbReference type="Proteomes" id="UP001374803">
    <property type="component" value="Chromosome"/>
</dbReference>
<dbReference type="PANTHER" id="PTHR45527">
    <property type="entry name" value="NONRIBOSOMAL PEPTIDE SYNTHETASE"/>
    <property type="match status" value="1"/>
</dbReference>
<gene>
    <name evidence="3" type="ORF">LVJ94_03480</name>
</gene>
<dbReference type="InterPro" id="IPR023213">
    <property type="entry name" value="CAT-like_dom_sf"/>
</dbReference>
<name>A0ABZ2L5U7_9BACT</name>
<dbReference type="SUPFAM" id="SSF56801">
    <property type="entry name" value="Acetyl-CoA synthetase-like"/>
    <property type="match status" value="1"/>
</dbReference>
<organism evidence="3 4">
    <name type="scientific">Pendulispora rubella</name>
    <dbReference type="NCBI Taxonomy" id="2741070"/>
    <lineage>
        <taxon>Bacteria</taxon>
        <taxon>Pseudomonadati</taxon>
        <taxon>Myxococcota</taxon>
        <taxon>Myxococcia</taxon>
        <taxon>Myxococcales</taxon>
        <taxon>Sorangiineae</taxon>
        <taxon>Pendulisporaceae</taxon>
        <taxon>Pendulispora</taxon>
    </lineage>
</organism>
<accession>A0ABZ2L5U7</accession>
<dbReference type="Pfam" id="PF00668">
    <property type="entry name" value="Condensation"/>
    <property type="match status" value="1"/>
</dbReference>
<dbReference type="Gene3D" id="3.30.559.10">
    <property type="entry name" value="Chloramphenicol acetyltransferase-like domain"/>
    <property type="match status" value="1"/>
</dbReference>
<dbReference type="Gene3D" id="3.30.559.30">
    <property type="entry name" value="Nonribosomal peptide synthetase, condensation domain"/>
    <property type="match status" value="1"/>
</dbReference>
<dbReference type="SUPFAM" id="SSF52777">
    <property type="entry name" value="CoA-dependent acyltransferases"/>
    <property type="match status" value="1"/>
</dbReference>
<sequence>MDSFIPNLVHASGGRALARVEPRARDVSDVVLGVPQEQAPTSSILENQLAYWRNQLAGAPTALSLLTDRPRPPFPAYRGDMIRVELPHGIADAVRRFSQHRGLTPFSTLFAAFAALMHRYTDRNDVCIGSDFVGGGVANAMSMSVNTVVLRSRAADDATFRDLALNAQDVILDAAMNQGYPFHELVEALKIAGGPSRDPFVQTMFSFHDGGVSGPRFGEGSTKFDLGVVAIPDDDRIFMTWEYNCDLFERPTIERMIGHFVRLLDAAVREPDTLVSRLPLLDDAEQRELLTKFNATAPAKAASAPVHQRIIAQARRTPDALAVRDAQGEMTYADLLARASRLARRLRRIGVGSDEIVGVCLPRSQAMVVAQLGILMTGAAYLPVDAGQPQARLAFLFTDAGSRRVITSRALRALLPPELEALYLDDVKEDGPLEASEVAPGDLACVVYASDSAGGAMLEHGALSNFIEWTRSEFGVGVTSRVACGHSPAFDSPITEIWTALTSGASLHMAEDEICISPPRLQTWMLDQGITVVGERLLPLPWPETSALRRISGMTTYVLDRARRPVPIGVAGELYIGGVGVARGYVNRPELDGERFVADPFSERPSSRLYRTGERVRYLADGSIEFLGSIASTHVG</sequence>
<dbReference type="Gene3D" id="2.30.38.10">
    <property type="entry name" value="Luciferase, Domain 3"/>
    <property type="match status" value="1"/>
</dbReference>
<proteinExistence type="predicted"/>
<dbReference type="RefSeq" id="WP_394835952.1">
    <property type="nucleotide sequence ID" value="NZ_CP089929.1"/>
</dbReference>
<dbReference type="InterPro" id="IPR001242">
    <property type="entry name" value="Condensation_dom"/>
</dbReference>
<dbReference type="PANTHER" id="PTHR45527:SF1">
    <property type="entry name" value="FATTY ACID SYNTHASE"/>
    <property type="match status" value="1"/>
</dbReference>
<evidence type="ECO:0000313" key="4">
    <source>
        <dbReference type="Proteomes" id="UP001374803"/>
    </source>
</evidence>
<feature type="domain" description="AMP-dependent synthetase/ligase" evidence="1">
    <location>
        <begin position="312"/>
        <end position="532"/>
    </location>
</feature>
<dbReference type="Pfam" id="PF00501">
    <property type="entry name" value="AMP-binding"/>
    <property type="match status" value="1"/>
</dbReference>
<protein>
    <submittedName>
        <fullName evidence="3">AMP-binding protein</fullName>
    </submittedName>
</protein>
<evidence type="ECO:0000313" key="3">
    <source>
        <dbReference type="EMBL" id="WXB06306.1"/>
    </source>
</evidence>
<keyword evidence="4" id="KW-1185">Reference proteome</keyword>
<feature type="domain" description="Condensation" evidence="2">
    <location>
        <begin position="37"/>
        <end position="290"/>
    </location>
</feature>
<evidence type="ECO:0000259" key="1">
    <source>
        <dbReference type="Pfam" id="PF00501"/>
    </source>
</evidence>
<dbReference type="EMBL" id="CP089983">
    <property type="protein sequence ID" value="WXB06306.1"/>
    <property type="molecule type" value="Genomic_DNA"/>
</dbReference>
<reference evidence="3" key="1">
    <citation type="submission" date="2021-12" db="EMBL/GenBank/DDBJ databases">
        <title>Discovery of the Pendulisporaceae a myxobacterial family with distinct sporulation behavior and unique specialized metabolism.</title>
        <authorList>
            <person name="Garcia R."/>
            <person name="Popoff A."/>
            <person name="Bader C.D."/>
            <person name="Loehr J."/>
            <person name="Walesch S."/>
            <person name="Walt C."/>
            <person name="Boldt J."/>
            <person name="Bunk B."/>
            <person name="Haeckl F.J.F.P.J."/>
            <person name="Gunesch A.P."/>
            <person name="Birkelbach J."/>
            <person name="Nuebel U."/>
            <person name="Pietschmann T."/>
            <person name="Bach T."/>
            <person name="Mueller R."/>
        </authorList>
    </citation>
    <scope>NUCLEOTIDE SEQUENCE</scope>
    <source>
        <strain evidence="3">MSr11367</strain>
    </source>
</reference>
<dbReference type="Gene3D" id="3.40.50.980">
    <property type="match status" value="2"/>
</dbReference>
<dbReference type="InterPro" id="IPR000873">
    <property type="entry name" value="AMP-dep_synth/lig_dom"/>
</dbReference>